<keyword evidence="10" id="KW-0812">Transmembrane</keyword>
<dbReference type="Pfam" id="PF07730">
    <property type="entry name" value="HisKA_3"/>
    <property type="match status" value="1"/>
</dbReference>
<accession>A0AAE3DBP5</accession>
<dbReference type="InterPro" id="IPR011712">
    <property type="entry name" value="Sig_transdc_His_kin_sub3_dim/P"/>
</dbReference>
<proteinExistence type="predicted"/>
<feature type="transmembrane region" description="Helical" evidence="10">
    <location>
        <begin position="61"/>
        <end position="82"/>
    </location>
</feature>
<evidence type="ECO:0000259" key="11">
    <source>
        <dbReference type="PROSITE" id="PS50109"/>
    </source>
</evidence>
<dbReference type="Gene3D" id="3.30.565.10">
    <property type="entry name" value="Histidine kinase-like ATPase, C-terminal domain"/>
    <property type="match status" value="1"/>
</dbReference>
<dbReference type="PANTHER" id="PTHR24421:SF10">
    <property type="entry name" value="NITRATE_NITRITE SENSOR PROTEIN NARQ"/>
    <property type="match status" value="1"/>
</dbReference>
<organism evidence="12 13">
    <name type="scientific">Hominiventricola filiformis</name>
    <dbReference type="NCBI Taxonomy" id="2885352"/>
    <lineage>
        <taxon>Bacteria</taxon>
        <taxon>Bacillati</taxon>
        <taxon>Bacillota</taxon>
        <taxon>Clostridia</taxon>
        <taxon>Lachnospirales</taxon>
        <taxon>Lachnospiraceae</taxon>
        <taxon>Hominiventricola</taxon>
    </lineage>
</organism>
<dbReference type="EMBL" id="JAJEPS010000003">
    <property type="protein sequence ID" value="MCC2125569.1"/>
    <property type="molecule type" value="Genomic_DNA"/>
</dbReference>
<evidence type="ECO:0000256" key="7">
    <source>
        <dbReference type="ARBA" id="ARBA00022840"/>
    </source>
</evidence>
<evidence type="ECO:0000256" key="4">
    <source>
        <dbReference type="ARBA" id="ARBA00022679"/>
    </source>
</evidence>
<keyword evidence="9" id="KW-0175">Coiled coil</keyword>
<feature type="transmembrane region" description="Helical" evidence="10">
    <location>
        <begin position="134"/>
        <end position="155"/>
    </location>
</feature>
<dbReference type="GO" id="GO:0016020">
    <property type="term" value="C:membrane"/>
    <property type="evidence" value="ECO:0007669"/>
    <property type="project" value="InterPro"/>
</dbReference>
<keyword evidence="4" id="KW-0808">Transferase</keyword>
<dbReference type="PROSITE" id="PS50109">
    <property type="entry name" value="HIS_KIN"/>
    <property type="match status" value="1"/>
</dbReference>
<feature type="transmembrane region" description="Helical" evidence="10">
    <location>
        <begin position="12"/>
        <end position="33"/>
    </location>
</feature>
<dbReference type="GO" id="GO:0005524">
    <property type="term" value="F:ATP binding"/>
    <property type="evidence" value="ECO:0007669"/>
    <property type="project" value="UniProtKB-KW"/>
</dbReference>
<gene>
    <name evidence="12" type="ORF">LKD36_05180</name>
</gene>
<dbReference type="GO" id="GO:0046983">
    <property type="term" value="F:protein dimerization activity"/>
    <property type="evidence" value="ECO:0007669"/>
    <property type="project" value="InterPro"/>
</dbReference>
<dbReference type="AlphaFoldDB" id="A0AAE3DBP5"/>
<dbReference type="EC" id="2.7.13.3" evidence="2"/>
<evidence type="ECO:0000313" key="13">
    <source>
        <dbReference type="Proteomes" id="UP001198220"/>
    </source>
</evidence>
<evidence type="ECO:0000256" key="9">
    <source>
        <dbReference type="SAM" id="Coils"/>
    </source>
</evidence>
<reference evidence="12 13" key="1">
    <citation type="submission" date="2021-10" db="EMBL/GenBank/DDBJ databases">
        <title>Anaerobic single-cell dispensing facilitates the cultivation of human gut bacteria.</title>
        <authorList>
            <person name="Afrizal A."/>
        </authorList>
    </citation>
    <scope>NUCLEOTIDE SEQUENCE [LARGE SCALE GENOMIC DNA]</scope>
    <source>
        <strain evidence="12 13">CLA-AA-H276</strain>
    </source>
</reference>
<dbReference type="Gene3D" id="1.20.5.1930">
    <property type="match status" value="1"/>
</dbReference>
<dbReference type="SUPFAM" id="SSF55874">
    <property type="entry name" value="ATPase domain of HSP90 chaperone/DNA topoisomerase II/histidine kinase"/>
    <property type="match status" value="1"/>
</dbReference>
<dbReference type="RefSeq" id="WP_308458956.1">
    <property type="nucleotide sequence ID" value="NZ_JAJEPS010000003.1"/>
</dbReference>
<feature type="domain" description="Histidine kinase" evidence="11">
    <location>
        <begin position="249"/>
        <end position="431"/>
    </location>
</feature>
<sequence>MNDKKDQYVTLFQAGMLILNILAVGLICGFIYATTNRILAHYDARTFLDSVVTIPVNPGENLLLCMGLMMVMVITFALRQIWQQDHSRLTVCTLLVDAFVCVGLVVQMDFNYNGLLLLVFANVIAYVKDGKVKIFFVATAIAGYLVADYELLSIYTPLYSVSDYIRYYPSSTQQYLFSIFNVIISLNIILFIVYCVYVINVQRGTIEEVNQLYHELQTANEQLKEYADMSERMAQTRERNRLAREIHDTLGHTLTGITAGLDACLAIIDVAPDQTKKQLEMLSQVSRDGIKEIRRSVNELRPDALERLSLEVAIRKMVMEMSQVSDVEIHFETEEKHLKFDEDEENAIYRVIQESITNAVRHGHAKKIWITLKKIDGEILLVIKDNGIGCEEVKSGFGTKHIKERIEMLKGTVSFDGRNGFTVTARIPIRWGETYD</sequence>
<dbReference type="InterPro" id="IPR005467">
    <property type="entry name" value="His_kinase_dom"/>
</dbReference>
<comment type="catalytic activity">
    <reaction evidence="1">
        <text>ATP + protein L-histidine = ADP + protein N-phospho-L-histidine.</text>
        <dbReference type="EC" id="2.7.13.3"/>
    </reaction>
</comment>
<dbReference type="Proteomes" id="UP001198220">
    <property type="component" value="Unassembled WGS sequence"/>
</dbReference>
<keyword evidence="10" id="KW-1133">Transmembrane helix</keyword>
<evidence type="ECO:0000256" key="5">
    <source>
        <dbReference type="ARBA" id="ARBA00022741"/>
    </source>
</evidence>
<feature type="transmembrane region" description="Helical" evidence="10">
    <location>
        <begin position="112"/>
        <end position="127"/>
    </location>
</feature>
<keyword evidence="10" id="KW-0472">Membrane</keyword>
<evidence type="ECO:0000256" key="6">
    <source>
        <dbReference type="ARBA" id="ARBA00022777"/>
    </source>
</evidence>
<dbReference type="Pfam" id="PF02518">
    <property type="entry name" value="HATPase_c"/>
    <property type="match status" value="1"/>
</dbReference>
<evidence type="ECO:0000256" key="2">
    <source>
        <dbReference type="ARBA" id="ARBA00012438"/>
    </source>
</evidence>
<dbReference type="InterPro" id="IPR003594">
    <property type="entry name" value="HATPase_dom"/>
</dbReference>
<keyword evidence="5" id="KW-0547">Nucleotide-binding</keyword>
<protein>
    <recommendedName>
        <fullName evidence="2">histidine kinase</fullName>
        <ecNumber evidence="2">2.7.13.3</ecNumber>
    </recommendedName>
</protein>
<evidence type="ECO:0000256" key="8">
    <source>
        <dbReference type="ARBA" id="ARBA00023012"/>
    </source>
</evidence>
<evidence type="ECO:0000256" key="1">
    <source>
        <dbReference type="ARBA" id="ARBA00000085"/>
    </source>
</evidence>
<feature type="coiled-coil region" evidence="9">
    <location>
        <begin position="206"/>
        <end position="239"/>
    </location>
</feature>
<dbReference type="GO" id="GO:0000155">
    <property type="term" value="F:phosphorelay sensor kinase activity"/>
    <property type="evidence" value="ECO:0007669"/>
    <property type="project" value="InterPro"/>
</dbReference>
<keyword evidence="7" id="KW-0067">ATP-binding</keyword>
<keyword evidence="3" id="KW-0597">Phosphoprotein</keyword>
<comment type="caution">
    <text evidence="12">The sequence shown here is derived from an EMBL/GenBank/DDBJ whole genome shotgun (WGS) entry which is preliminary data.</text>
</comment>
<dbReference type="SMART" id="SM00387">
    <property type="entry name" value="HATPase_c"/>
    <property type="match status" value="1"/>
</dbReference>
<dbReference type="CDD" id="cd16917">
    <property type="entry name" value="HATPase_UhpB-NarQ-NarX-like"/>
    <property type="match status" value="1"/>
</dbReference>
<feature type="transmembrane region" description="Helical" evidence="10">
    <location>
        <begin position="89"/>
        <end position="106"/>
    </location>
</feature>
<keyword evidence="6 12" id="KW-0418">Kinase</keyword>
<dbReference type="InterPro" id="IPR050482">
    <property type="entry name" value="Sensor_HK_TwoCompSys"/>
</dbReference>
<dbReference type="PANTHER" id="PTHR24421">
    <property type="entry name" value="NITRATE/NITRITE SENSOR PROTEIN NARX-RELATED"/>
    <property type="match status" value="1"/>
</dbReference>
<keyword evidence="13" id="KW-1185">Reference proteome</keyword>
<name>A0AAE3DBP5_9FIRM</name>
<evidence type="ECO:0000256" key="3">
    <source>
        <dbReference type="ARBA" id="ARBA00022553"/>
    </source>
</evidence>
<feature type="transmembrane region" description="Helical" evidence="10">
    <location>
        <begin position="175"/>
        <end position="199"/>
    </location>
</feature>
<keyword evidence="8" id="KW-0902">Two-component regulatory system</keyword>
<evidence type="ECO:0000313" key="12">
    <source>
        <dbReference type="EMBL" id="MCC2125569.1"/>
    </source>
</evidence>
<evidence type="ECO:0000256" key="10">
    <source>
        <dbReference type="SAM" id="Phobius"/>
    </source>
</evidence>
<dbReference type="InterPro" id="IPR036890">
    <property type="entry name" value="HATPase_C_sf"/>
</dbReference>